<gene>
    <name evidence="5" type="ORF">EDD18DRAFT_1318547</name>
</gene>
<dbReference type="GO" id="GO:0071949">
    <property type="term" value="F:FAD binding"/>
    <property type="evidence" value="ECO:0007669"/>
    <property type="project" value="InterPro"/>
</dbReference>
<sequence length="554" mass="59633">MALVVLVVFLSILGAFSSARHCRVMPGDPAWPSQSLWNALNQSVDGRLIKTVPLASPCHSGESFDPDECANVRSNWHTPSFSTETSSSSIMSAPFSNRSCDPFSTHLGCSVGDYVQYTVNVSSPTHIQHAVAFASAHNIRFVVRNSGHDYMGKSTGSGALAVWTHHLTDTEWFDAYHTSSYRGPAVKMQAGVPISQMYEEASARGYTIVGGDCPSVGMAGGFIQGGGVGPLSTIHGMLADNALSFEVVTTTGRFVNASRTENSDLFWALSGGGPGTYAIVWSVTVKVQPDMPISGASVSFSVGGNVTLDMWWAGVNAYRAMTAGLLSPMLLPNSTLGDIAALLNPFLANLRSIGIPYNASNGTFPGFLEAHTALFPTPLFAIQNTVVGGRLLPKSLWQSKPKLAKLNNAIRDIIDNGAGAYDISVSPGFVASGKPNNAVLPSWRETQSSFAIYLPWNDTGTFTQYEQQQHMMTNVFMESLKSVSPGSGAYLNEADAFDPDWKNTFYGINYQKLLHIKDTWDPDQLLYGSTAVGGDRWDRQDDGRLCRSKGSIGF</sequence>
<dbReference type="PANTHER" id="PTHR13878">
    <property type="entry name" value="GULONOLACTONE OXIDASE"/>
    <property type="match status" value="1"/>
</dbReference>
<dbReference type="GO" id="GO:0016491">
    <property type="term" value="F:oxidoreductase activity"/>
    <property type="evidence" value="ECO:0007669"/>
    <property type="project" value="UniProtKB-KW"/>
</dbReference>
<accession>A0AA39QD11</accession>
<evidence type="ECO:0000256" key="3">
    <source>
        <dbReference type="SAM" id="SignalP"/>
    </source>
</evidence>
<dbReference type="Pfam" id="PF01565">
    <property type="entry name" value="FAD_binding_4"/>
    <property type="match status" value="1"/>
</dbReference>
<dbReference type="InterPro" id="IPR006094">
    <property type="entry name" value="Oxid_FAD_bind_N"/>
</dbReference>
<protein>
    <submittedName>
        <fullName evidence="5">FAD binding domain protein</fullName>
    </submittedName>
</protein>
<evidence type="ECO:0000259" key="4">
    <source>
        <dbReference type="PROSITE" id="PS51387"/>
    </source>
</evidence>
<dbReference type="SUPFAM" id="SSF56176">
    <property type="entry name" value="FAD-binding/transporter-associated domain-like"/>
    <property type="match status" value="1"/>
</dbReference>
<dbReference type="EMBL" id="JAUEPU010000009">
    <property type="protein sequence ID" value="KAK0499268.1"/>
    <property type="molecule type" value="Genomic_DNA"/>
</dbReference>
<proteinExistence type="inferred from homology"/>
<evidence type="ECO:0000256" key="1">
    <source>
        <dbReference type="ARBA" id="ARBA00005466"/>
    </source>
</evidence>
<feature type="domain" description="FAD-binding PCMH-type" evidence="4">
    <location>
        <begin position="107"/>
        <end position="290"/>
    </location>
</feature>
<dbReference type="Gene3D" id="3.30.465.10">
    <property type="match status" value="2"/>
</dbReference>
<dbReference type="InterPro" id="IPR016166">
    <property type="entry name" value="FAD-bd_PCMH"/>
</dbReference>
<feature type="chain" id="PRO_5041442835" evidence="3">
    <location>
        <begin position="20"/>
        <end position="554"/>
    </location>
</feature>
<evidence type="ECO:0000313" key="6">
    <source>
        <dbReference type="Proteomes" id="UP001175228"/>
    </source>
</evidence>
<dbReference type="PROSITE" id="PS51387">
    <property type="entry name" value="FAD_PCMH"/>
    <property type="match status" value="1"/>
</dbReference>
<name>A0AA39QD11_9AGAR</name>
<comment type="caution">
    <text evidence="5">The sequence shown here is derived from an EMBL/GenBank/DDBJ whole genome shotgun (WGS) entry which is preliminary data.</text>
</comment>
<dbReference type="InterPro" id="IPR012951">
    <property type="entry name" value="BBE"/>
</dbReference>
<keyword evidence="6" id="KW-1185">Reference proteome</keyword>
<dbReference type="InterPro" id="IPR050432">
    <property type="entry name" value="FAD-linked_Oxidoreductases_BP"/>
</dbReference>
<evidence type="ECO:0000313" key="5">
    <source>
        <dbReference type="EMBL" id="KAK0499268.1"/>
    </source>
</evidence>
<dbReference type="AlphaFoldDB" id="A0AA39QD11"/>
<dbReference type="PANTHER" id="PTHR13878:SF91">
    <property type="entry name" value="FAD BINDING DOMAIN PROTEIN (AFU_ORTHOLOGUE AFUA_6G12070)-RELATED"/>
    <property type="match status" value="1"/>
</dbReference>
<dbReference type="InterPro" id="IPR036318">
    <property type="entry name" value="FAD-bd_PCMH-like_sf"/>
</dbReference>
<organism evidence="5 6">
    <name type="scientific">Armillaria luteobubalina</name>
    <dbReference type="NCBI Taxonomy" id="153913"/>
    <lineage>
        <taxon>Eukaryota</taxon>
        <taxon>Fungi</taxon>
        <taxon>Dikarya</taxon>
        <taxon>Basidiomycota</taxon>
        <taxon>Agaricomycotina</taxon>
        <taxon>Agaricomycetes</taxon>
        <taxon>Agaricomycetidae</taxon>
        <taxon>Agaricales</taxon>
        <taxon>Marasmiineae</taxon>
        <taxon>Physalacriaceae</taxon>
        <taxon>Armillaria</taxon>
    </lineage>
</organism>
<reference evidence="5" key="1">
    <citation type="submission" date="2023-06" db="EMBL/GenBank/DDBJ databases">
        <authorList>
            <consortium name="Lawrence Berkeley National Laboratory"/>
            <person name="Ahrendt S."/>
            <person name="Sahu N."/>
            <person name="Indic B."/>
            <person name="Wong-Bajracharya J."/>
            <person name="Merenyi Z."/>
            <person name="Ke H.-M."/>
            <person name="Monk M."/>
            <person name="Kocsube S."/>
            <person name="Drula E."/>
            <person name="Lipzen A."/>
            <person name="Balint B."/>
            <person name="Henrissat B."/>
            <person name="Andreopoulos B."/>
            <person name="Martin F.M."/>
            <person name="Harder C.B."/>
            <person name="Rigling D."/>
            <person name="Ford K.L."/>
            <person name="Foster G.D."/>
            <person name="Pangilinan J."/>
            <person name="Papanicolaou A."/>
            <person name="Barry K."/>
            <person name="LaButti K."/>
            <person name="Viragh M."/>
            <person name="Koriabine M."/>
            <person name="Yan M."/>
            <person name="Riley R."/>
            <person name="Champramary S."/>
            <person name="Plett K.L."/>
            <person name="Tsai I.J."/>
            <person name="Slot J."/>
            <person name="Sipos G."/>
            <person name="Plett J."/>
            <person name="Nagy L.G."/>
            <person name="Grigoriev I.V."/>
        </authorList>
    </citation>
    <scope>NUCLEOTIDE SEQUENCE</scope>
    <source>
        <strain evidence="5">HWK02</strain>
    </source>
</reference>
<comment type="similarity">
    <text evidence="1">Belongs to the oxygen-dependent FAD-linked oxidoreductase family.</text>
</comment>
<dbReference type="Pfam" id="PF08031">
    <property type="entry name" value="BBE"/>
    <property type="match status" value="1"/>
</dbReference>
<evidence type="ECO:0000256" key="2">
    <source>
        <dbReference type="ARBA" id="ARBA00023002"/>
    </source>
</evidence>
<dbReference type="Proteomes" id="UP001175228">
    <property type="component" value="Unassembled WGS sequence"/>
</dbReference>
<keyword evidence="2" id="KW-0560">Oxidoreductase</keyword>
<feature type="signal peptide" evidence="3">
    <location>
        <begin position="1"/>
        <end position="19"/>
    </location>
</feature>
<dbReference type="InterPro" id="IPR016169">
    <property type="entry name" value="FAD-bd_PCMH_sub2"/>
</dbReference>
<keyword evidence="3" id="KW-0732">Signal</keyword>